<evidence type="ECO:0000313" key="3">
    <source>
        <dbReference type="EMBL" id="MBW0501865.1"/>
    </source>
</evidence>
<feature type="compositionally biased region" description="Low complexity" evidence="1">
    <location>
        <begin position="483"/>
        <end position="496"/>
    </location>
</feature>
<keyword evidence="2" id="KW-1133">Transmembrane helix</keyword>
<sequence>MDAPTSTITYDDGLYHPSPIPTLASSISTAPATGIASPPSSSLSSGPMISTAIPQATSLPVNSIVGSSAYTSNVDTQPFSSIAFATLISSSSYGAASQKPTSQNLDAGEASSDPKSNRAIATTVVSLLVFFGTIFSLGYFASRKFRRWRNLRWARKKESRWETTPRPEFEEVWSSENILTVPYRHCWTPCNNEPIGAEKEQFDPFKRSLPRLDPLQSYLDYRREYETDPIEQIDEERGWEWATRLSKKSTNTPAATPGLGTGRYRAKMTADVINKQSLRSIRWVKSIISPSSYSQASTSAEYPQYLPTVQLLEAKVEGNQLQRNEDLSPNSPGIINQELGLLQRGKEQRRGIYQSFPSIGASYLLTKLKESISRRSKLSSLDTNSSKLAFDSTLGKWNEIGQWKAEDETERAFDREVEKTIKGEGKEYQTPTRVITHTQELSLAEIPLPTIPVVAWDATVTQNKSGAPSPRGTPNSRRLRLITPSSLSLSSTSAALKAPFKAKRKLPPIPGPNSQA</sequence>
<dbReference type="OrthoDB" id="2507792at2759"/>
<evidence type="ECO:0000256" key="2">
    <source>
        <dbReference type="SAM" id="Phobius"/>
    </source>
</evidence>
<dbReference type="Proteomes" id="UP000765509">
    <property type="component" value="Unassembled WGS sequence"/>
</dbReference>
<keyword evidence="2" id="KW-0472">Membrane</keyword>
<reference evidence="3" key="1">
    <citation type="submission" date="2021-03" db="EMBL/GenBank/DDBJ databases">
        <title>Draft genome sequence of rust myrtle Austropuccinia psidii MF-1, a brazilian biotype.</title>
        <authorList>
            <person name="Quecine M.C."/>
            <person name="Pachon D.M.R."/>
            <person name="Bonatelli M.L."/>
            <person name="Correr F.H."/>
            <person name="Franceschini L.M."/>
            <person name="Leite T.F."/>
            <person name="Margarido G.R.A."/>
            <person name="Almeida C.A."/>
            <person name="Ferrarezi J.A."/>
            <person name="Labate C.A."/>
        </authorList>
    </citation>
    <scope>NUCLEOTIDE SEQUENCE</scope>
    <source>
        <strain evidence="3">MF-1</strain>
    </source>
</reference>
<feature type="compositionally biased region" description="Pro residues" evidence="1">
    <location>
        <begin position="507"/>
        <end position="516"/>
    </location>
</feature>
<keyword evidence="2" id="KW-0812">Transmembrane</keyword>
<keyword evidence="4" id="KW-1185">Reference proteome</keyword>
<name>A0A9Q3HHA3_9BASI</name>
<accession>A0A9Q3HHA3</accession>
<comment type="caution">
    <text evidence="3">The sequence shown here is derived from an EMBL/GenBank/DDBJ whole genome shotgun (WGS) entry which is preliminary data.</text>
</comment>
<protein>
    <submittedName>
        <fullName evidence="3">Uncharacterized protein</fullName>
    </submittedName>
</protein>
<dbReference type="AlphaFoldDB" id="A0A9Q3HHA3"/>
<proteinExistence type="predicted"/>
<organism evidence="3 4">
    <name type="scientific">Austropuccinia psidii MF-1</name>
    <dbReference type="NCBI Taxonomy" id="1389203"/>
    <lineage>
        <taxon>Eukaryota</taxon>
        <taxon>Fungi</taxon>
        <taxon>Dikarya</taxon>
        <taxon>Basidiomycota</taxon>
        <taxon>Pucciniomycotina</taxon>
        <taxon>Pucciniomycetes</taxon>
        <taxon>Pucciniales</taxon>
        <taxon>Sphaerophragmiaceae</taxon>
        <taxon>Austropuccinia</taxon>
    </lineage>
</organism>
<dbReference type="EMBL" id="AVOT02016530">
    <property type="protein sequence ID" value="MBW0501865.1"/>
    <property type="molecule type" value="Genomic_DNA"/>
</dbReference>
<evidence type="ECO:0000256" key="1">
    <source>
        <dbReference type="SAM" id="MobiDB-lite"/>
    </source>
</evidence>
<feature type="transmembrane region" description="Helical" evidence="2">
    <location>
        <begin position="119"/>
        <end position="142"/>
    </location>
</feature>
<gene>
    <name evidence="3" type="ORF">O181_041580</name>
</gene>
<evidence type="ECO:0000313" key="4">
    <source>
        <dbReference type="Proteomes" id="UP000765509"/>
    </source>
</evidence>
<feature type="region of interest" description="Disordered" evidence="1">
    <location>
        <begin position="483"/>
        <end position="516"/>
    </location>
</feature>